<keyword evidence="2 3" id="KW-0694">RNA-binding</keyword>
<evidence type="ECO:0000313" key="7">
    <source>
        <dbReference type="Proteomes" id="UP000275846"/>
    </source>
</evidence>
<dbReference type="OrthoDB" id="266020at2759"/>
<evidence type="ECO:0000313" key="8">
    <source>
        <dbReference type="WBParaSite" id="SSLN_0000927501-mRNA-1"/>
    </source>
</evidence>
<evidence type="ECO:0000256" key="3">
    <source>
        <dbReference type="PROSITE-ProRule" id="PRU00176"/>
    </source>
</evidence>
<proteinExistence type="predicted"/>
<dbReference type="SMART" id="SM00360">
    <property type="entry name" value="RRM"/>
    <property type="match status" value="1"/>
</dbReference>
<gene>
    <name evidence="6" type="ORF">SSLN_LOCUS8934</name>
</gene>
<dbReference type="Proteomes" id="UP000275846">
    <property type="component" value="Unassembled WGS sequence"/>
</dbReference>
<protein>
    <submittedName>
        <fullName evidence="8">RRM domain-containing protein</fullName>
    </submittedName>
</protein>
<evidence type="ECO:0000313" key="6">
    <source>
        <dbReference type="EMBL" id="VDL95319.1"/>
    </source>
</evidence>
<feature type="compositionally biased region" description="Pro residues" evidence="4">
    <location>
        <begin position="281"/>
        <end position="293"/>
    </location>
</feature>
<dbReference type="FunFam" id="3.30.70.330:FF:000205">
    <property type="entry name" value="Sex lethal, isoform B"/>
    <property type="match status" value="1"/>
</dbReference>
<evidence type="ECO:0000256" key="4">
    <source>
        <dbReference type="SAM" id="MobiDB-lite"/>
    </source>
</evidence>
<dbReference type="PANTHER" id="PTHR10352">
    <property type="entry name" value="EUKARYOTIC TRANSLATION INITIATION FACTOR 3 SUBUNIT G"/>
    <property type="match status" value="1"/>
</dbReference>
<dbReference type="InterPro" id="IPR002343">
    <property type="entry name" value="Hud_Sxl_RNA"/>
</dbReference>
<dbReference type="GO" id="GO:0005634">
    <property type="term" value="C:nucleus"/>
    <property type="evidence" value="ECO:0007669"/>
    <property type="project" value="UniProtKB-ARBA"/>
</dbReference>
<dbReference type="WBParaSite" id="SSLN_0000927501-mRNA-1">
    <property type="protein sequence ID" value="SSLN_0000927501-mRNA-1"/>
    <property type="gene ID" value="SSLN_0000927501"/>
</dbReference>
<feature type="region of interest" description="Disordered" evidence="4">
    <location>
        <begin position="258"/>
        <end position="298"/>
    </location>
</feature>
<dbReference type="STRING" id="70667.A0A183SXI6"/>
<organism evidence="8">
    <name type="scientific">Schistocephalus solidus</name>
    <name type="common">Tapeworm</name>
    <dbReference type="NCBI Taxonomy" id="70667"/>
    <lineage>
        <taxon>Eukaryota</taxon>
        <taxon>Metazoa</taxon>
        <taxon>Spiralia</taxon>
        <taxon>Lophotrochozoa</taxon>
        <taxon>Platyhelminthes</taxon>
        <taxon>Cestoda</taxon>
        <taxon>Eucestoda</taxon>
        <taxon>Diphyllobothriidea</taxon>
        <taxon>Diphyllobothriidae</taxon>
        <taxon>Schistocephalus</taxon>
    </lineage>
</organism>
<name>A0A183SXI6_SCHSO</name>
<dbReference type="GO" id="GO:1990904">
    <property type="term" value="C:ribonucleoprotein complex"/>
    <property type="evidence" value="ECO:0007669"/>
    <property type="project" value="InterPro"/>
</dbReference>
<accession>A0A183SXI6</accession>
<dbReference type="PROSITE" id="PS50102">
    <property type="entry name" value="RRM"/>
    <property type="match status" value="1"/>
</dbReference>
<reference evidence="8" key="1">
    <citation type="submission" date="2016-06" db="UniProtKB">
        <authorList>
            <consortium name="WormBaseParasite"/>
        </authorList>
    </citation>
    <scope>IDENTIFICATION</scope>
</reference>
<sequence>MARPSSESIKGANLYISGLPKWLTQQDLEELFTSCGRIITSRILYDNNTGLSRGVGFIRFDKRSEAEHAIRELNGIIPENFTEPITVKLASSPTSLSSSSTGAGSGPGGGNSLISCAAHPPSLLLSVDGALGGPPGLPHSPAFAAAAAAAASANGPEKSQQAALTMALLQQANAFTPNAFQARLAVPSHPLALQGTYNGVPCEPPVFPNFLHHGSFLIESPRSSNTNRQLVAAAAAAAAVAAAANSVRANGGDPRLVMGSSGLLAPHPSLHSQHPQHQQSPIPPTPPPPPPSHQPQQNHLNSAVFPAIDGRFRIFIYMVGHRICLREIITKISVYLGAVPSLPLLKNDFPKID</sequence>
<feature type="domain" description="RRM" evidence="5">
    <location>
        <begin position="12"/>
        <end position="92"/>
    </location>
</feature>
<dbReference type="PRINTS" id="PR00961">
    <property type="entry name" value="HUDSXLRNA"/>
</dbReference>
<dbReference type="CDD" id="cd12652">
    <property type="entry name" value="RRM2_Hu"/>
    <property type="match status" value="1"/>
</dbReference>
<feature type="compositionally biased region" description="Low complexity" evidence="4">
    <location>
        <begin position="266"/>
        <end position="280"/>
    </location>
</feature>
<dbReference type="AlphaFoldDB" id="A0A183SXI6"/>
<dbReference type="GO" id="GO:0003723">
    <property type="term" value="F:RNA binding"/>
    <property type="evidence" value="ECO:0007669"/>
    <property type="project" value="UniProtKB-UniRule"/>
</dbReference>
<evidence type="ECO:0000256" key="2">
    <source>
        <dbReference type="ARBA" id="ARBA00022884"/>
    </source>
</evidence>
<evidence type="ECO:0000256" key="1">
    <source>
        <dbReference type="ARBA" id="ARBA00022737"/>
    </source>
</evidence>
<dbReference type="InterPro" id="IPR000504">
    <property type="entry name" value="RRM_dom"/>
</dbReference>
<dbReference type="InterPro" id="IPR035979">
    <property type="entry name" value="RBD_domain_sf"/>
</dbReference>
<evidence type="ECO:0000259" key="5">
    <source>
        <dbReference type="PROSITE" id="PS50102"/>
    </source>
</evidence>
<dbReference type="EMBL" id="UYSU01034936">
    <property type="protein sequence ID" value="VDL95319.1"/>
    <property type="molecule type" value="Genomic_DNA"/>
</dbReference>
<keyword evidence="1" id="KW-0677">Repeat</keyword>
<dbReference type="InterPro" id="IPR012677">
    <property type="entry name" value="Nucleotide-bd_a/b_plait_sf"/>
</dbReference>
<reference evidence="6 7" key="2">
    <citation type="submission" date="2018-11" db="EMBL/GenBank/DDBJ databases">
        <authorList>
            <consortium name="Pathogen Informatics"/>
        </authorList>
    </citation>
    <scope>NUCLEOTIDE SEQUENCE [LARGE SCALE GENOMIC DNA]</scope>
    <source>
        <strain evidence="6 7">NST_G2</strain>
    </source>
</reference>
<keyword evidence="7" id="KW-1185">Reference proteome</keyword>
<dbReference type="Pfam" id="PF00076">
    <property type="entry name" value="RRM_1"/>
    <property type="match status" value="1"/>
</dbReference>
<dbReference type="SUPFAM" id="SSF54928">
    <property type="entry name" value="RNA-binding domain, RBD"/>
    <property type="match status" value="1"/>
</dbReference>
<dbReference type="GO" id="GO:0050686">
    <property type="term" value="P:negative regulation of mRNA processing"/>
    <property type="evidence" value="ECO:0007669"/>
    <property type="project" value="UniProtKB-ARBA"/>
</dbReference>
<dbReference type="Gene3D" id="3.30.70.330">
    <property type="match status" value="1"/>
</dbReference>